<keyword evidence="2" id="KW-1185">Reference proteome</keyword>
<protein>
    <submittedName>
        <fullName evidence="1">Uncharacterized protein</fullName>
    </submittedName>
</protein>
<dbReference type="AlphaFoldDB" id="V6I7U8"/>
<name>V6I7U8_9LEPT</name>
<comment type="caution">
    <text evidence="1">The sequence shown here is derived from an EMBL/GenBank/DDBJ whole genome shotgun (WGS) entry which is preliminary data.</text>
</comment>
<dbReference type="Proteomes" id="UP000018747">
    <property type="component" value="Unassembled WGS sequence"/>
</dbReference>
<organism evidence="1 2">
    <name type="scientific">Leptospira alexanderi serovar Manhao 3 str. L 60</name>
    <dbReference type="NCBI Taxonomy" id="1049759"/>
    <lineage>
        <taxon>Bacteria</taxon>
        <taxon>Pseudomonadati</taxon>
        <taxon>Spirochaetota</taxon>
        <taxon>Spirochaetia</taxon>
        <taxon>Leptospirales</taxon>
        <taxon>Leptospiraceae</taxon>
        <taxon>Leptospira</taxon>
    </lineage>
</organism>
<dbReference type="EMBL" id="AHMT02000027">
    <property type="protein sequence ID" value="EQA62814.1"/>
    <property type="molecule type" value="Genomic_DNA"/>
</dbReference>
<evidence type="ECO:0000313" key="2">
    <source>
        <dbReference type="Proteomes" id="UP000018747"/>
    </source>
</evidence>
<gene>
    <name evidence="1" type="ORF">LEP1GSC062_1134</name>
</gene>
<reference evidence="1" key="1">
    <citation type="submission" date="2013-05" db="EMBL/GenBank/DDBJ databases">
        <authorList>
            <person name="Harkins D.M."/>
            <person name="Durkin A.S."/>
            <person name="Brinkac L.M."/>
            <person name="Haft D.H."/>
            <person name="Selengut J.D."/>
            <person name="Sanka R."/>
            <person name="DePew J."/>
            <person name="Purushe J."/>
            <person name="Hartskeerl R.A."/>
            <person name="Ahmed A."/>
            <person name="van der Linden H."/>
            <person name="Goris M.G.A."/>
            <person name="Vinetz J.M."/>
            <person name="Sutton G.G."/>
            <person name="Nierman W.C."/>
            <person name="Fouts D.E."/>
        </authorList>
    </citation>
    <scope>NUCLEOTIDE SEQUENCE [LARGE SCALE GENOMIC DNA]</scope>
    <source>
        <strain evidence="1">L 60</strain>
    </source>
</reference>
<evidence type="ECO:0000313" key="1">
    <source>
        <dbReference type="EMBL" id="EQA62814.1"/>
    </source>
</evidence>
<accession>V6I7U8</accession>
<sequence>METTSLTACKDSDLRRIVSGCEQILSGTTRDNASVRRN</sequence>
<proteinExistence type="predicted"/>